<dbReference type="Proteomes" id="UP000248311">
    <property type="component" value="Unassembled WGS sequence"/>
</dbReference>
<comment type="caution">
    <text evidence="2">The sequence shown here is derived from an EMBL/GenBank/DDBJ whole genome shotgun (WGS) entry which is preliminary data.</text>
</comment>
<feature type="region of interest" description="Disordered" evidence="1">
    <location>
        <begin position="1"/>
        <end position="74"/>
    </location>
</feature>
<evidence type="ECO:0000313" key="2">
    <source>
        <dbReference type="EMBL" id="PYE85658.1"/>
    </source>
</evidence>
<dbReference type="RefSeq" id="WP_110812693.1">
    <property type="nucleotide sequence ID" value="NZ_QJTE01000001.1"/>
</dbReference>
<keyword evidence="3" id="KW-1185">Reference proteome</keyword>
<dbReference type="EMBL" id="QJTE01000001">
    <property type="protein sequence ID" value="PYE85658.1"/>
    <property type="molecule type" value="Genomic_DNA"/>
</dbReference>
<evidence type="ECO:0000313" key="3">
    <source>
        <dbReference type="Proteomes" id="UP000248311"/>
    </source>
</evidence>
<feature type="compositionally biased region" description="Low complexity" evidence="1">
    <location>
        <begin position="44"/>
        <end position="54"/>
    </location>
</feature>
<evidence type="ECO:0000256" key="1">
    <source>
        <dbReference type="SAM" id="MobiDB-lite"/>
    </source>
</evidence>
<feature type="compositionally biased region" description="Basic and acidic residues" evidence="1">
    <location>
        <begin position="31"/>
        <end position="43"/>
    </location>
</feature>
<accession>A0A318TBF0</accession>
<protein>
    <submittedName>
        <fullName evidence="2">Uncharacterized protein</fullName>
    </submittedName>
</protein>
<dbReference type="AlphaFoldDB" id="A0A318TBF0"/>
<feature type="compositionally biased region" description="Basic and acidic residues" evidence="1">
    <location>
        <begin position="11"/>
        <end position="21"/>
    </location>
</feature>
<organism evidence="2 3">
    <name type="scientific">Pseudoroseicyclus aestuarii</name>
    <dbReference type="NCBI Taxonomy" id="1795041"/>
    <lineage>
        <taxon>Bacteria</taxon>
        <taxon>Pseudomonadati</taxon>
        <taxon>Pseudomonadota</taxon>
        <taxon>Alphaproteobacteria</taxon>
        <taxon>Rhodobacterales</taxon>
        <taxon>Paracoccaceae</taxon>
        <taxon>Pseudoroseicyclus</taxon>
    </lineage>
</organism>
<reference evidence="2 3" key="1">
    <citation type="submission" date="2018-06" db="EMBL/GenBank/DDBJ databases">
        <title>Genomic Encyclopedia of Type Strains, Phase III (KMG-III): the genomes of soil and plant-associated and newly described type strains.</title>
        <authorList>
            <person name="Whitman W."/>
        </authorList>
    </citation>
    <scope>NUCLEOTIDE SEQUENCE [LARGE SCALE GENOMIC DNA]</scope>
    <source>
        <strain evidence="2 3">CECT 9025</strain>
    </source>
</reference>
<proteinExistence type="predicted"/>
<feature type="compositionally biased region" description="Basic residues" evidence="1">
    <location>
        <begin position="63"/>
        <end position="74"/>
    </location>
</feature>
<gene>
    <name evidence="2" type="ORF">DFP88_101327</name>
</gene>
<name>A0A318TBF0_9RHOB</name>
<sequence length="74" mass="8131">MPSTPPLFKPSKSETRAEETTRVATEIISADNDKRKAQKDRLQAARLEQQAKAAAEAKPEPKKKTRAKAKKTAG</sequence>